<accession>A0A0N4X8A6</accession>
<protein>
    <submittedName>
        <fullName evidence="3">Resolvase/invertase-type recombinase catalytic domain-containing protein</fullName>
    </submittedName>
</protein>
<dbReference type="Gene3D" id="3.40.50.300">
    <property type="entry name" value="P-loop containing nucleotide triphosphate hydrolases"/>
    <property type="match status" value="1"/>
</dbReference>
<dbReference type="WBParaSite" id="HPLM_0002059801-mRNA-1">
    <property type="protein sequence ID" value="HPLM_0002059801-mRNA-1"/>
    <property type="gene ID" value="HPLM_0002059801"/>
</dbReference>
<dbReference type="EMBL" id="UZAF01022369">
    <property type="protein sequence ID" value="VDO84789.1"/>
    <property type="molecule type" value="Genomic_DNA"/>
</dbReference>
<name>A0A0N4X8A6_HAEPC</name>
<sequence length="86" mass="9659">MNLGQSSLGYVIEGYPRNVDQLRDLQSLLGRIDLAILIDCTERFCMETVANRVLACNTDFTFCFSETCLLPMRARLLDSVPLITAL</sequence>
<evidence type="ECO:0000313" key="1">
    <source>
        <dbReference type="EMBL" id="VDO84789.1"/>
    </source>
</evidence>
<reference evidence="3" key="1">
    <citation type="submission" date="2017-02" db="UniProtKB">
        <authorList>
            <consortium name="WormBaseParasite"/>
        </authorList>
    </citation>
    <scope>IDENTIFICATION</scope>
</reference>
<proteinExistence type="predicted"/>
<dbReference type="Proteomes" id="UP000268014">
    <property type="component" value="Unassembled WGS sequence"/>
</dbReference>
<evidence type="ECO:0000313" key="3">
    <source>
        <dbReference type="WBParaSite" id="HPLM_0002059801-mRNA-1"/>
    </source>
</evidence>
<organism evidence="3">
    <name type="scientific">Haemonchus placei</name>
    <name type="common">Barber's pole worm</name>
    <dbReference type="NCBI Taxonomy" id="6290"/>
    <lineage>
        <taxon>Eukaryota</taxon>
        <taxon>Metazoa</taxon>
        <taxon>Ecdysozoa</taxon>
        <taxon>Nematoda</taxon>
        <taxon>Chromadorea</taxon>
        <taxon>Rhabditida</taxon>
        <taxon>Rhabditina</taxon>
        <taxon>Rhabditomorpha</taxon>
        <taxon>Strongyloidea</taxon>
        <taxon>Trichostrongylidae</taxon>
        <taxon>Haemonchus</taxon>
    </lineage>
</organism>
<gene>
    <name evidence="1" type="ORF">HPLM_LOCUS20590</name>
</gene>
<dbReference type="InterPro" id="IPR027417">
    <property type="entry name" value="P-loop_NTPase"/>
</dbReference>
<evidence type="ECO:0000313" key="2">
    <source>
        <dbReference type="Proteomes" id="UP000268014"/>
    </source>
</evidence>
<keyword evidence="2" id="KW-1185">Reference proteome</keyword>
<dbReference type="STRING" id="6290.A0A0N4X8A6"/>
<reference evidence="1 2" key="2">
    <citation type="submission" date="2018-11" db="EMBL/GenBank/DDBJ databases">
        <authorList>
            <consortium name="Pathogen Informatics"/>
        </authorList>
    </citation>
    <scope>NUCLEOTIDE SEQUENCE [LARGE SCALE GENOMIC DNA]</scope>
    <source>
        <strain evidence="1 2">MHpl1</strain>
    </source>
</reference>
<dbReference type="AlphaFoldDB" id="A0A0N4X8A6"/>
<dbReference type="OrthoDB" id="442176at2759"/>